<evidence type="ECO:0000313" key="4">
    <source>
        <dbReference type="EMBL" id="EQK98094.1"/>
    </source>
</evidence>
<accession>T4ZY79</accession>
<gene>
    <name evidence="4" type="ORF">OCS_06192</name>
</gene>
<reference evidence="4 5" key="1">
    <citation type="journal article" date="2013" name="Chin. Sci. Bull.">
        <title>Genome survey uncovers the secrets of sex and lifestyle in caterpillar fungus.</title>
        <authorList>
            <person name="Hu X."/>
            <person name="Zhang Y."/>
            <person name="Xiao G."/>
            <person name="Zheng P."/>
            <person name="Xia Y."/>
            <person name="Zhang X."/>
            <person name="St Leger R.J."/>
            <person name="Liu X."/>
            <person name="Wang C."/>
        </authorList>
    </citation>
    <scope>NUCLEOTIDE SEQUENCE [LARGE SCALE GENOMIC DNA]</scope>
    <source>
        <strain evidence="5">Co18 / CGMCC 3.14243</strain>
        <tissue evidence="4">Fruit-body</tissue>
    </source>
</reference>
<evidence type="ECO:0000313" key="5">
    <source>
        <dbReference type="Proteomes" id="UP000019374"/>
    </source>
</evidence>
<keyword evidence="2" id="KW-0342">GTP-binding</keyword>
<evidence type="ECO:0000256" key="3">
    <source>
        <dbReference type="SAM" id="MobiDB-lite"/>
    </source>
</evidence>
<protein>
    <submittedName>
        <fullName evidence="4">GTP-binding protein</fullName>
    </submittedName>
</protein>
<dbReference type="GO" id="GO:0032543">
    <property type="term" value="P:mitochondrial translation"/>
    <property type="evidence" value="ECO:0007669"/>
    <property type="project" value="TreeGrafter"/>
</dbReference>
<dbReference type="GO" id="GO:0005525">
    <property type="term" value="F:GTP binding"/>
    <property type="evidence" value="ECO:0007669"/>
    <property type="project" value="UniProtKB-KW"/>
</dbReference>
<dbReference type="InterPro" id="IPR023179">
    <property type="entry name" value="GTP-bd_ortho_bundle_sf"/>
</dbReference>
<keyword evidence="1" id="KW-0547">Nucleotide-binding</keyword>
<dbReference type="EMBL" id="KE655615">
    <property type="protein sequence ID" value="EQK98094.1"/>
    <property type="molecule type" value="Genomic_DNA"/>
</dbReference>
<evidence type="ECO:0000256" key="2">
    <source>
        <dbReference type="ARBA" id="ARBA00023134"/>
    </source>
</evidence>
<dbReference type="PANTHER" id="PTHR45782:SF4">
    <property type="entry name" value="MITOCHONDRIAL RIBOSOME-ASSOCIATED GTPASE 1"/>
    <property type="match status" value="1"/>
</dbReference>
<dbReference type="GO" id="GO:0003924">
    <property type="term" value="F:GTPase activity"/>
    <property type="evidence" value="ECO:0007669"/>
    <property type="project" value="TreeGrafter"/>
</dbReference>
<organism evidence="4 5">
    <name type="scientific">Ophiocordyceps sinensis (strain Co18 / CGMCC 3.14243)</name>
    <name type="common">Yarsagumba caterpillar fungus</name>
    <name type="synonym">Hirsutella sinensis</name>
    <dbReference type="NCBI Taxonomy" id="911162"/>
    <lineage>
        <taxon>Eukaryota</taxon>
        <taxon>Fungi</taxon>
        <taxon>Dikarya</taxon>
        <taxon>Ascomycota</taxon>
        <taxon>Pezizomycotina</taxon>
        <taxon>Sordariomycetes</taxon>
        <taxon>Hypocreomycetidae</taxon>
        <taxon>Hypocreales</taxon>
        <taxon>Ophiocordycipitaceae</taxon>
        <taxon>Ophiocordyceps</taxon>
    </lineage>
</organism>
<proteinExistence type="predicted"/>
<dbReference type="AlphaFoldDB" id="T4ZY79"/>
<dbReference type="GO" id="GO:0005739">
    <property type="term" value="C:mitochondrion"/>
    <property type="evidence" value="ECO:0007669"/>
    <property type="project" value="TreeGrafter"/>
</dbReference>
<dbReference type="Proteomes" id="UP000019374">
    <property type="component" value="Unassembled WGS sequence"/>
</dbReference>
<dbReference type="OrthoDB" id="269151at2759"/>
<feature type="compositionally biased region" description="Basic and acidic residues" evidence="3">
    <location>
        <begin position="123"/>
        <end position="135"/>
    </location>
</feature>
<dbReference type="PANTHER" id="PTHR45782">
    <property type="entry name" value="MITOCHONDRIAL RIBOSOME-ASSOCIATED GTPASE 1"/>
    <property type="match status" value="1"/>
</dbReference>
<feature type="region of interest" description="Disordered" evidence="3">
    <location>
        <begin position="116"/>
        <end position="135"/>
    </location>
</feature>
<evidence type="ECO:0000256" key="1">
    <source>
        <dbReference type="ARBA" id="ARBA00022741"/>
    </source>
</evidence>
<dbReference type="HOGENOM" id="CLU_1886380_0_0_1"/>
<sequence>MPGRIRLNIAFNSVGIKKGLIPDRILADYLLYRLNWWDPALYARYCPPTNDVDDFLAAVARRDGKLKAGGLPNLHEAAARVLSQWRDGKLGRYVLDDLSDDDVRAHQLLVQEPQLSVNQAKKMQKEERKKKRSGD</sequence>
<dbReference type="Gene3D" id="1.10.1580.10">
    <property type="match status" value="1"/>
</dbReference>
<dbReference type="eggNOG" id="KOG2485">
    <property type="taxonomic scope" value="Eukaryota"/>
</dbReference>
<name>T4ZY79_OPHSC</name>